<dbReference type="Pfam" id="PF02321">
    <property type="entry name" value="OEP"/>
    <property type="match status" value="2"/>
</dbReference>
<evidence type="ECO:0000256" key="2">
    <source>
        <dbReference type="SAM" id="Coils"/>
    </source>
</evidence>
<dbReference type="AlphaFoldDB" id="A0A6H1U988"/>
<dbReference type="GO" id="GO:0015562">
    <property type="term" value="F:efflux transmembrane transporter activity"/>
    <property type="evidence" value="ECO:0007669"/>
    <property type="project" value="InterPro"/>
</dbReference>
<name>A0A6H1U988_9GAMM</name>
<dbReference type="InterPro" id="IPR010131">
    <property type="entry name" value="MdtP/NodT-like"/>
</dbReference>
<organism evidence="4 5">
    <name type="scientific">Ferrimonas lipolytica</name>
    <dbReference type="NCBI Taxonomy" id="2724191"/>
    <lineage>
        <taxon>Bacteria</taxon>
        <taxon>Pseudomonadati</taxon>
        <taxon>Pseudomonadota</taxon>
        <taxon>Gammaproteobacteria</taxon>
        <taxon>Alteromonadales</taxon>
        <taxon>Ferrimonadaceae</taxon>
        <taxon>Ferrimonas</taxon>
    </lineage>
</organism>
<keyword evidence="5" id="KW-1185">Reference proteome</keyword>
<comment type="similarity">
    <text evidence="1">Belongs to the outer membrane factor (OMF) (TC 1.B.17) family.</text>
</comment>
<gene>
    <name evidence="4" type="ORF">HER31_01090</name>
</gene>
<evidence type="ECO:0000313" key="4">
    <source>
        <dbReference type="EMBL" id="QIZ75615.1"/>
    </source>
</evidence>
<proteinExistence type="inferred from homology"/>
<reference evidence="4 5" key="1">
    <citation type="submission" date="2020-04" db="EMBL/GenBank/DDBJ databases">
        <title>Ferrimonas sp. S7 isolated from sea water.</title>
        <authorList>
            <person name="Bae S.S."/>
            <person name="Baek K."/>
        </authorList>
    </citation>
    <scope>NUCLEOTIDE SEQUENCE [LARGE SCALE GENOMIC DNA]</scope>
    <source>
        <strain evidence="4 5">S7</strain>
    </source>
</reference>
<keyword evidence="3" id="KW-0732">Signal</keyword>
<dbReference type="KEGG" id="fes:HER31_01090"/>
<sequence length="448" mass="48972">MTYQLTAVALILLLLSGCQSFSADDHREAIEQAQAQLPAWQSQNDSAQTATELSQLLSDPQLDQLIAASQAANPSLQQTLLSLQIAYAQQQLTRGDRLPSVDLGLATSDGEDGSSNSAELSVSWELDLWRKLADADSAAKMDLASNEASWQQAQDLLVANVMRGYLNYAQQQQLVVLEQQRLQLLQSNEAVILERYRVGLGDLEALDNAKTSTATTQATIALYQQQLANSIRTLQQLTGDSELSVAGTSTYPHVSQPLATLPIQDLSRRPDLQAAYFNTQSAYYSSKVAYKSMLPSISLQAALTDSANSMQDALFTSPAWSLLGQLTAPLYQGGQLKAQAEIAELESAQSYWAYREILLAAVLEVDEAIDNERNLSAQIAHLDTAVRSATRSSDSYLKKYRQGLVDIVDLLSVQQQQFDVESQQIQATYNHLVNRIDLGLALGLGVNQ</sequence>
<protein>
    <submittedName>
        <fullName evidence="4">TolC family protein</fullName>
    </submittedName>
</protein>
<keyword evidence="2" id="KW-0175">Coiled coil</keyword>
<dbReference type="SUPFAM" id="SSF56954">
    <property type="entry name" value="Outer membrane efflux proteins (OEP)"/>
    <property type="match status" value="1"/>
</dbReference>
<dbReference type="Gene3D" id="2.20.200.10">
    <property type="entry name" value="Outer membrane efflux proteins (OEP)"/>
    <property type="match status" value="1"/>
</dbReference>
<evidence type="ECO:0000313" key="5">
    <source>
        <dbReference type="Proteomes" id="UP000501602"/>
    </source>
</evidence>
<dbReference type="RefSeq" id="WP_168658876.1">
    <property type="nucleotide sequence ID" value="NZ_CP051180.1"/>
</dbReference>
<evidence type="ECO:0000256" key="1">
    <source>
        <dbReference type="ARBA" id="ARBA00007613"/>
    </source>
</evidence>
<accession>A0A6H1U988</accession>
<dbReference type="InterPro" id="IPR003423">
    <property type="entry name" value="OMP_efflux"/>
</dbReference>
<feature type="chain" id="PRO_5026200435" evidence="3">
    <location>
        <begin position="23"/>
        <end position="448"/>
    </location>
</feature>
<evidence type="ECO:0000256" key="3">
    <source>
        <dbReference type="SAM" id="SignalP"/>
    </source>
</evidence>
<dbReference type="PANTHER" id="PTHR30203:SF32">
    <property type="entry name" value="CATION EFFLUX SYSTEM PROTEIN CUSC"/>
    <property type="match status" value="1"/>
</dbReference>
<dbReference type="PANTHER" id="PTHR30203">
    <property type="entry name" value="OUTER MEMBRANE CATION EFFLUX PROTEIN"/>
    <property type="match status" value="1"/>
</dbReference>
<dbReference type="Gene3D" id="1.20.1600.10">
    <property type="entry name" value="Outer membrane efflux proteins (OEP)"/>
    <property type="match status" value="1"/>
</dbReference>
<feature type="signal peptide" evidence="3">
    <location>
        <begin position="1"/>
        <end position="22"/>
    </location>
</feature>
<feature type="coiled-coil region" evidence="2">
    <location>
        <begin position="23"/>
        <end position="50"/>
    </location>
</feature>
<dbReference type="Proteomes" id="UP000501602">
    <property type="component" value="Chromosome"/>
</dbReference>
<dbReference type="EMBL" id="CP051180">
    <property type="protein sequence ID" value="QIZ75615.1"/>
    <property type="molecule type" value="Genomic_DNA"/>
</dbReference>